<sequence length="53" mass="5569">MQPAGQAAGAAAVDVRGRLEPDVIDKVLAVHRAELARPAPQQVIGQMGRALLR</sequence>
<dbReference type="EMBL" id="JBITGY010000015">
    <property type="protein sequence ID" value="MFI6504422.1"/>
    <property type="molecule type" value="Genomic_DNA"/>
</dbReference>
<accession>A0ABW7Z919</accession>
<evidence type="ECO:0000313" key="1">
    <source>
        <dbReference type="EMBL" id="MFI6504422.1"/>
    </source>
</evidence>
<evidence type="ECO:0000313" key="2">
    <source>
        <dbReference type="Proteomes" id="UP001612741"/>
    </source>
</evidence>
<name>A0ABW7Z919_9ACTN</name>
<keyword evidence="2" id="KW-1185">Reference proteome</keyword>
<dbReference type="Proteomes" id="UP001612741">
    <property type="component" value="Unassembled WGS sequence"/>
</dbReference>
<protein>
    <submittedName>
        <fullName evidence="1">Uncharacterized protein</fullName>
    </submittedName>
</protein>
<proteinExistence type="predicted"/>
<organism evidence="1 2">
    <name type="scientific">Nonomuraea typhae</name>
    <dbReference type="NCBI Taxonomy" id="2603600"/>
    <lineage>
        <taxon>Bacteria</taxon>
        <taxon>Bacillati</taxon>
        <taxon>Actinomycetota</taxon>
        <taxon>Actinomycetes</taxon>
        <taxon>Streptosporangiales</taxon>
        <taxon>Streptosporangiaceae</taxon>
        <taxon>Nonomuraea</taxon>
    </lineage>
</organism>
<dbReference type="RefSeq" id="WP_397090168.1">
    <property type="nucleotide sequence ID" value="NZ_JBITGY010000015.1"/>
</dbReference>
<gene>
    <name evidence="1" type="ORF">ACIBG2_44050</name>
</gene>
<reference evidence="1 2" key="1">
    <citation type="submission" date="2024-10" db="EMBL/GenBank/DDBJ databases">
        <title>The Natural Products Discovery Center: Release of the First 8490 Sequenced Strains for Exploring Actinobacteria Biosynthetic Diversity.</title>
        <authorList>
            <person name="Kalkreuter E."/>
            <person name="Kautsar S.A."/>
            <person name="Yang D."/>
            <person name="Bader C.D."/>
            <person name="Teijaro C.N."/>
            <person name="Fluegel L."/>
            <person name="Davis C.M."/>
            <person name="Simpson J.R."/>
            <person name="Lauterbach L."/>
            <person name="Steele A.D."/>
            <person name="Gui C."/>
            <person name="Meng S."/>
            <person name="Li G."/>
            <person name="Viehrig K."/>
            <person name="Ye F."/>
            <person name="Su P."/>
            <person name="Kiefer A.F."/>
            <person name="Nichols A."/>
            <person name="Cepeda A.J."/>
            <person name="Yan W."/>
            <person name="Fan B."/>
            <person name="Jiang Y."/>
            <person name="Adhikari A."/>
            <person name="Zheng C.-J."/>
            <person name="Schuster L."/>
            <person name="Cowan T.M."/>
            <person name="Smanski M.J."/>
            <person name="Chevrette M.G."/>
            <person name="De Carvalho L.P.S."/>
            <person name="Shen B."/>
        </authorList>
    </citation>
    <scope>NUCLEOTIDE SEQUENCE [LARGE SCALE GENOMIC DNA]</scope>
    <source>
        <strain evidence="1 2">NPDC050545</strain>
    </source>
</reference>
<comment type="caution">
    <text evidence="1">The sequence shown here is derived from an EMBL/GenBank/DDBJ whole genome shotgun (WGS) entry which is preliminary data.</text>
</comment>